<name>A0A2S4L414_9HYPO</name>
<evidence type="ECO:0000313" key="2">
    <source>
        <dbReference type="EMBL" id="POR37165.1"/>
    </source>
</evidence>
<keyword evidence="3" id="KW-1185">Reference proteome</keyword>
<comment type="caution">
    <text evidence="2">The sequence shown here is derived from an EMBL/GenBank/DDBJ whole genome shotgun (WGS) entry which is preliminary data.</text>
</comment>
<evidence type="ECO:0000256" key="1">
    <source>
        <dbReference type="SAM" id="MobiDB-lite"/>
    </source>
</evidence>
<dbReference type="AlphaFoldDB" id="A0A2S4L414"/>
<gene>
    <name evidence="2" type="ORF">TPAR_02621</name>
</gene>
<organism evidence="2 3">
    <name type="scientific">Tolypocladium paradoxum</name>
    <dbReference type="NCBI Taxonomy" id="94208"/>
    <lineage>
        <taxon>Eukaryota</taxon>
        <taxon>Fungi</taxon>
        <taxon>Dikarya</taxon>
        <taxon>Ascomycota</taxon>
        <taxon>Pezizomycotina</taxon>
        <taxon>Sordariomycetes</taxon>
        <taxon>Hypocreomycetidae</taxon>
        <taxon>Hypocreales</taxon>
        <taxon>Ophiocordycipitaceae</taxon>
        <taxon>Tolypocladium</taxon>
    </lineage>
</organism>
<reference evidence="2 3" key="1">
    <citation type="submission" date="2018-01" db="EMBL/GenBank/DDBJ databases">
        <title>Harnessing the power of phylogenomics to disentangle the directionality and signatures of interkingdom host jumping in the parasitic fungal genus Tolypocladium.</title>
        <authorList>
            <person name="Quandt C.A."/>
            <person name="Patterson W."/>
            <person name="Spatafora J.W."/>
        </authorList>
    </citation>
    <scope>NUCLEOTIDE SEQUENCE [LARGE SCALE GENOMIC DNA]</scope>
    <source>
        <strain evidence="2 3">NRBC 100945</strain>
    </source>
</reference>
<dbReference type="EMBL" id="PKSG01000274">
    <property type="protein sequence ID" value="POR37165.1"/>
    <property type="molecule type" value="Genomic_DNA"/>
</dbReference>
<feature type="region of interest" description="Disordered" evidence="1">
    <location>
        <begin position="1"/>
        <end position="63"/>
    </location>
</feature>
<proteinExistence type="predicted"/>
<protein>
    <submittedName>
        <fullName evidence="2">Uncharacterized protein</fullName>
    </submittedName>
</protein>
<feature type="compositionally biased region" description="Low complexity" evidence="1">
    <location>
        <begin position="31"/>
        <end position="41"/>
    </location>
</feature>
<dbReference type="Proteomes" id="UP000237481">
    <property type="component" value="Unassembled WGS sequence"/>
</dbReference>
<evidence type="ECO:0000313" key="3">
    <source>
        <dbReference type="Proteomes" id="UP000237481"/>
    </source>
</evidence>
<feature type="compositionally biased region" description="Basic residues" evidence="1">
    <location>
        <begin position="42"/>
        <end position="63"/>
    </location>
</feature>
<accession>A0A2S4L414</accession>
<feature type="compositionally biased region" description="Low complexity" evidence="1">
    <location>
        <begin position="1"/>
        <end position="19"/>
    </location>
</feature>
<sequence length="63" mass="6605">MPSNAALDALGHAASARRAPPSPRHLSDASQGPAPAAQPGALRRRRRRPGAHRQARGRRVGAL</sequence>